<dbReference type="AlphaFoldDB" id="A0A7X6KUF5"/>
<name>A0A7X6KUF5_9CELL</name>
<gene>
    <name evidence="4" type="ORF">HGA03_06300</name>
</gene>
<dbReference type="GO" id="GO:0044281">
    <property type="term" value="P:small molecule metabolic process"/>
    <property type="evidence" value="ECO:0007669"/>
    <property type="project" value="UniProtKB-ARBA"/>
</dbReference>
<protein>
    <submittedName>
        <fullName evidence="4">Fumarylacetoacetate hydrolase family protein</fullName>
    </submittedName>
</protein>
<evidence type="ECO:0000256" key="2">
    <source>
        <dbReference type="ARBA" id="ARBA00022723"/>
    </source>
</evidence>
<comment type="caution">
    <text evidence="4">The sequence shown here is derived from an EMBL/GenBank/DDBJ whole genome shotgun (WGS) entry which is preliminary data.</text>
</comment>
<dbReference type="InterPro" id="IPR051121">
    <property type="entry name" value="FAH"/>
</dbReference>
<accession>A0A7X6KUF5</accession>
<dbReference type="Gene3D" id="3.90.850.10">
    <property type="entry name" value="Fumarylacetoacetase-like, C-terminal domain"/>
    <property type="match status" value="1"/>
</dbReference>
<sequence>MRFSTIRLPEGGTRAVRAIPDPTLSRGTGHPLDGWAGELLDAPDLDGLIREGRLTTAATTGERIDLGGADLAPVIGRPGKIVCVGLNYRSHITEMGRPIPDHPTLFAKYPEALIGAHDPIALPPESAQVDWEGELAVVVGSRVRRASPDQARAAIAGFAVLNDVTMRDWQYRSPMWLAGKTWENSTPIGPLLATPDELRPEAELVTTVDDREVQRIRIDDLVFDPAALIADISTIVTLNPGDVIASGTPGGVGHARRPAEYLRPGQVLRTSITGLGGQVNRVIAEPVTPGYGSAT</sequence>
<feature type="domain" description="Fumarylacetoacetase-like C-terminal" evidence="3">
    <location>
        <begin position="80"/>
        <end position="282"/>
    </location>
</feature>
<evidence type="ECO:0000313" key="4">
    <source>
        <dbReference type="EMBL" id="NKY22275.1"/>
    </source>
</evidence>
<keyword evidence="5" id="KW-1185">Reference proteome</keyword>
<dbReference type="InterPro" id="IPR011234">
    <property type="entry name" value="Fumarylacetoacetase-like_C"/>
</dbReference>
<dbReference type="GO" id="GO:0016787">
    <property type="term" value="F:hydrolase activity"/>
    <property type="evidence" value="ECO:0007669"/>
    <property type="project" value="UniProtKB-KW"/>
</dbReference>
<dbReference type="PANTHER" id="PTHR42796">
    <property type="entry name" value="FUMARYLACETOACETATE HYDROLASE DOMAIN-CONTAINING PROTEIN 2A-RELATED"/>
    <property type="match status" value="1"/>
</dbReference>
<evidence type="ECO:0000313" key="5">
    <source>
        <dbReference type="Proteomes" id="UP000581206"/>
    </source>
</evidence>
<evidence type="ECO:0000256" key="1">
    <source>
        <dbReference type="ARBA" id="ARBA00010211"/>
    </source>
</evidence>
<dbReference type="InterPro" id="IPR036663">
    <property type="entry name" value="Fumarylacetoacetase_C_sf"/>
</dbReference>
<reference evidence="4 5" key="1">
    <citation type="submission" date="2020-04" db="EMBL/GenBank/DDBJ databases">
        <title>MicrobeNet Type strains.</title>
        <authorList>
            <person name="Nicholson A.C."/>
        </authorList>
    </citation>
    <scope>NUCLEOTIDE SEQUENCE [LARGE SCALE GENOMIC DNA]</scope>
    <source>
        <strain evidence="4 5">ATCC BAA-788</strain>
    </source>
</reference>
<dbReference type="SUPFAM" id="SSF56529">
    <property type="entry name" value="FAH"/>
    <property type="match status" value="1"/>
</dbReference>
<dbReference type="EMBL" id="JAAXOX010000002">
    <property type="protein sequence ID" value="NKY22275.1"/>
    <property type="molecule type" value="Genomic_DNA"/>
</dbReference>
<dbReference type="PANTHER" id="PTHR42796:SF4">
    <property type="entry name" value="FUMARYLACETOACETATE HYDROLASE DOMAIN-CONTAINING PROTEIN 2A"/>
    <property type="match status" value="1"/>
</dbReference>
<keyword evidence="4" id="KW-0378">Hydrolase</keyword>
<dbReference type="Proteomes" id="UP000581206">
    <property type="component" value="Unassembled WGS sequence"/>
</dbReference>
<comment type="similarity">
    <text evidence="1">Belongs to the FAH family.</text>
</comment>
<organism evidence="4 5">
    <name type="scientific">Cellulomonas denverensis</name>
    <dbReference type="NCBI Taxonomy" id="264297"/>
    <lineage>
        <taxon>Bacteria</taxon>
        <taxon>Bacillati</taxon>
        <taxon>Actinomycetota</taxon>
        <taxon>Actinomycetes</taxon>
        <taxon>Micrococcales</taxon>
        <taxon>Cellulomonadaceae</taxon>
        <taxon>Cellulomonas</taxon>
    </lineage>
</organism>
<dbReference type="RefSeq" id="WP_168629375.1">
    <property type="nucleotide sequence ID" value="NZ_BONL01000027.1"/>
</dbReference>
<keyword evidence="2" id="KW-0479">Metal-binding</keyword>
<dbReference type="GO" id="GO:0046872">
    <property type="term" value="F:metal ion binding"/>
    <property type="evidence" value="ECO:0007669"/>
    <property type="project" value="UniProtKB-KW"/>
</dbReference>
<dbReference type="Pfam" id="PF01557">
    <property type="entry name" value="FAA_hydrolase"/>
    <property type="match status" value="1"/>
</dbReference>
<evidence type="ECO:0000259" key="3">
    <source>
        <dbReference type="Pfam" id="PF01557"/>
    </source>
</evidence>
<proteinExistence type="inferred from homology"/>